<dbReference type="RefSeq" id="WP_386076967.1">
    <property type="nucleotide sequence ID" value="NZ_JBHTJT010000046.1"/>
</dbReference>
<evidence type="ECO:0000259" key="1">
    <source>
        <dbReference type="Pfam" id="PF02625"/>
    </source>
</evidence>
<reference evidence="4" key="1">
    <citation type="journal article" date="2019" name="Int. J. Syst. Evol. Microbiol.">
        <title>The Global Catalogue of Microorganisms (GCM) 10K type strain sequencing project: providing services to taxonomists for standard genome sequencing and annotation.</title>
        <authorList>
            <consortium name="The Broad Institute Genomics Platform"/>
            <consortium name="The Broad Institute Genome Sequencing Center for Infectious Disease"/>
            <person name="Wu L."/>
            <person name="Ma J."/>
        </authorList>
    </citation>
    <scope>NUCLEOTIDE SEQUENCE [LARGE SCALE GENOMIC DNA]</scope>
    <source>
        <strain evidence="4">CCUG 60524</strain>
    </source>
</reference>
<dbReference type="PANTHER" id="PTHR30388:SF4">
    <property type="entry name" value="MOLYBDENUM COFACTOR INSERTION CHAPERONE PAOD"/>
    <property type="match status" value="1"/>
</dbReference>
<feature type="domain" description="XdhC Rossmann" evidence="2">
    <location>
        <begin position="162"/>
        <end position="302"/>
    </location>
</feature>
<dbReference type="Pfam" id="PF13478">
    <property type="entry name" value="XdhC_C"/>
    <property type="match status" value="1"/>
</dbReference>
<dbReference type="Proteomes" id="UP001597108">
    <property type="component" value="Unassembled WGS sequence"/>
</dbReference>
<dbReference type="InterPro" id="IPR052698">
    <property type="entry name" value="MoCofactor_Util/Proc"/>
</dbReference>
<dbReference type="InterPro" id="IPR027051">
    <property type="entry name" value="XdhC_Rossmann_dom"/>
</dbReference>
<name>A0ABW3IW18_9RHOB</name>
<evidence type="ECO:0000313" key="4">
    <source>
        <dbReference type="Proteomes" id="UP001597108"/>
    </source>
</evidence>
<sequence>MTEIVSGPARDPISELLSRPEESVLAVIVGVEGPSYRPVGATMAIFADGARAGTLSSGCVESDIALHALETLERGRPTVLRYGRGSPFIDIQLPCGGGLDILLLPRPDREALGDLAQRRAARQPCTLEVAEETGAMAIRETGETGRDAGLFRLRCLPELRFLVFGKGPEASTFAALVKSAGYPNMLLSPDAETLEEAARAGSETRHLVRPFLPEDVAVDAWTAIVLFFHDHDWEPPILEGALATDAFYIGAQGSQRARDARLLMLEGMGVPEDARARLHGPVGLIPSARDARTLAVSVLAEILAEAPWVRA</sequence>
<gene>
    <name evidence="3" type="ORF">ACFQ2S_19200</name>
</gene>
<organism evidence="3 4">
    <name type="scientific">Tropicimonas aquimaris</name>
    <dbReference type="NCBI Taxonomy" id="914152"/>
    <lineage>
        <taxon>Bacteria</taxon>
        <taxon>Pseudomonadati</taxon>
        <taxon>Pseudomonadota</taxon>
        <taxon>Alphaproteobacteria</taxon>
        <taxon>Rhodobacterales</taxon>
        <taxon>Roseobacteraceae</taxon>
        <taxon>Tropicimonas</taxon>
    </lineage>
</organism>
<evidence type="ECO:0000313" key="3">
    <source>
        <dbReference type="EMBL" id="MFD0981767.1"/>
    </source>
</evidence>
<comment type="caution">
    <text evidence="3">The sequence shown here is derived from an EMBL/GenBank/DDBJ whole genome shotgun (WGS) entry which is preliminary data.</text>
</comment>
<dbReference type="EMBL" id="JBHTJT010000046">
    <property type="protein sequence ID" value="MFD0981767.1"/>
    <property type="molecule type" value="Genomic_DNA"/>
</dbReference>
<accession>A0ABW3IW18</accession>
<keyword evidence="4" id="KW-1185">Reference proteome</keyword>
<protein>
    <submittedName>
        <fullName evidence="3">XdhC family protein</fullName>
    </submittedName>
</protein>
<evidence type="ECO:0000259" key="2">
    <source>
        <dbReference type="Pfam" id="PF13478"/>
    </source>
</evidence>
<proteinExistence type="predicted"/>
<dbReference type="Gene3D" id="3.40.50.720">
    <property type="entry name" value="NAD(P)-binding Rossmann-like Domain"/>
    <property type="match status" value="1"/>
</dbReference>
<feature type="domain" description="XdhC- CoxI" evidence="1">
    <location>
        <begin position="18"/>
        <end position="83"/>
    </location>
</feature>
<dbReference type="InterPro" id="IPR003777">
    <property type="entry name" value="XdhC_CoxI"/>
</dbReference>
<dbReference type="Pfam" id="PF02625">
    <property type="entry name" value="XdhC_CoxI"/>
    <property type="match status" value="1"/>
</dbReference>
<dbReference type="PANTHER" id="PTHR30388">
    <property type="entry name" value="ALDEHYDE OXIDOREDUCTASE MOLYBDENUM COFACTOR ASSEMBLY PROTEIN"/>
    <property type="match status" value="1"/>
</dbReference>